<accession>A0ABS9UXH8</accession>
<gene>
    <name evidence="2" type="ORF">MM239_05665</name>
</gene>
<dbReference type="CDD" id="cd04301">
    <property type="entry name" value="NAT_SF"/>
    <property type="match status" value="1"/>
</dbReference>
<evidence type="ECO:0000259" key="1">
    <source>
        <dbReference type="PROSITE" id="PS51186"/>
    </source>
</evidence>
<protein>
    <submittedName>
        <fullName evidence="2">GNAT family N-acetyltransferase</fullName>
    </submittedName>
</protein>
<dbReference type="SUPFAM" id="SSF55729">
    <property type="entry name" value="Acyl-CoA N-acyltransferases (Nat)"/>
    <property type="match status" value="1"/>
</dbReference>
<dbReference type="PROSITE" id="PS51186">
    <property type="entry name" value="GNAT"/>
    <property type="match status" value="1"/>
</dbReference>
<dbReference type="RefSeq" id="WP_241347235.1">
    <property type="nucleotide sequence ID" value="NZ_JAKZGP010000009.1"/>
</dbReference>
<evidence type="ECO:0000313" key="3">
    <source>
        <dbReference type="Proteomes" id="UP001165489"/>
    </source>
</evidence>
<dbReference type="EMBL" id="JAKZGP010000009">
    <property type="protein sequence ID" value="MCH7408873.1"/>
    <property type="molecule type" value="Genomic_DNA"/>
</dbReference>
<dbReference type="InterPro" id="IPR016181">
    <property type="entry name" value="Acyl_CoA_acyltransferase"/>
</dbReference>
<name>A0ABS9UXH8_9BACT</name>
<feature type="domain" description="N-acetyltransferase" evidence="1">
    <location>
        <begin position="3"/>
        <end position="145"/>
    </location>
</feature>
<comment type="caution">
    <text evidence="2">The sequence shown here is derived from an EMBL/GenBank/DDBJ whole genome shotgun (WGS) entry which is preliminary data.</text>
</comment>
<sequence length="145" mass="16690">MSISVEKVQNKKQFEEIFEIRKVVFVQEQHVSPEEEYDEFEETSTHFIAYVDGVPAGTARWRFTKNGVKLERFAVLKSARGNGVGQALVQAVIDDISATEEAKGKLLYMHAQLTAMPLYAKFGFEKVGEIFEECNIMHYQMERYL</sequence>
<proteinExistence type="predicted"/>
<keyword evidence="3" id="KW-1185">Reference proteome</keyword>
<organism evidence="2 3">
    <name type="scientific">Belliella filtrata</name>
    <dbReference type="NCBI Taxonomy" id="2923435"/>
    <lineage>
        <taxon>Bacteria</taxon>
        <taxon>Pseudomonadati</taxon>
        <taxon>Bacteroidota</taxon>
        <taxon>Cytophagia</taxon>
        <taxon>Cytophagales</taxon>
        <taxon>Cyclobacteriaceae</taxon>
        <taxon>Belliella</taxon>
    </lineage>
</organism>
<reference evidence="2" key="1">
    <citation type="submission" date="2022-03" db="EMBL/GenBank/DDBJ databases">
        <title>De novo assembled genomes of Belliella spp. (Cyclobacteriaceae) strains.</title>
        <authorList>
            <person name="Szabo A."/>
            <person name="Korponai K."/>
            <person name="Felfoldi T."/>
        </authorList>
    </citation>
    <scope>NUCLEOTIDE SEQUENCE</scope>
    <source>
        <strain evidence="2">DSM 111904</strain>
    </source>
</reference>
<dbReference type="Gene3D" id="3.40.630.30">
    <property type="match status" value="1"/>
</dbReference>
<evidence type="ECO:0000313" key="2">
    <source>
        <dbReference type="EMBL" id="MCH7408873.1"/>
    </source>
</evidence>
<dbReference type="Proteomes" id="UP001165489">
    <property type="component" value="Unassembled WGS sequence"/>
</dbReference>
<dbReference type="InterPro" id="IPR000182">
    <property type="entry name" value="GNAT_dom"/>
</dbReference>
<dbReference type="Pfam" id="PF13673">
    <property type="entry name" value="Acetyltransf_10"/>
    <property type="match status" value="1"/>
</dbReference>